<name>A0A2K0XPC0_9BACT</name>
<proteinExistence type="predicted"/>
<gene>
    <name evidence="1" type="ORF">BFS16_00495</name>
</gene>
<accession>A0A2K0XPC0</accession>
<dbReference type="EMBL" id="NBAX01000001">
    <property type="protein sequence ID" value="PNP96397.1"/>
    <property type="molecule type" value="Genomic_DNA"/>
</dbReference>
<protein>
    <submittedName>
        <fullName evidence="1">Uncharacterized protein</fullName>
    </submittedName>
</protein>
<evidence type="ECO:0000313" key="2">
    <source>
        <dbReference type="Proteomes" id="UP000236634"/>
    </source>
</evidence>
<comment type="caution">
    <text evidence="1">The sequence shown here is derived from an EMBL/GenBank/DDBJ whole genome shotgun (WGS) entry which is preliminary data.</text>
</comment>
<dbReference type="Proteomes" id="UP000236634">
    <property type="component" value="Unassembled WGS sequence"/>
</dbReference>
<sequence>MLTREKLLELATIVREETEQGLNTAQRVGHLLYEIVSSFLSKTGDDTTDHKLTADELQVLSVLTVAGSQLIGTGNNDKAEIISSILGSQVVTGDQNVNGISNLIGGTYFGPKFVHGLQGTGGFINSFGAAELDSLSLRKWLEVPEMRLNRTVYIAGDLRQSWCNGTIETVQVLSESTGVFKLKLEDGEGGTCQKDDICMGMYQFGDGGDATEDTDDLKGNMTRAGFTTCYFRIMSVSGKHNEIVSYSLRPYVREVTDPDTGKTERETYYGNHPHRFMKFAGYGNFTNKTRQASTCITKSYIQFLRGVDDWEYTFKNIAMQMGELDGLYESYKDEGCPELSGYSAYLNNIYFSGKIAQVNEEAIVDIKEKIKNYNVNFSEHVDVITVDDVGNVIGGLYTKEVDSTGNTYHQYRIHSAITVRNNNRILTACGEDETAGPGTYKLFAQPHGCSCIIKDSTLYITNIDNLKDGVAGTADDESFDYDKMRRTEACSVDILVDCEGYGTITKSFPITIKHQSDPFIGADITNESSAVSWNTKAQRYVGLPIMSDMRMWHNNSLLDTVKICVKTEDGKLIASSDNDDTVIHVPGLSITASIVNSILSLTDGTTEEGRIGHIEITAFPKDTASISNLYIVGEAVYAGVSYERTFLHTVRKSSDVNVYQLVPSTDQILSKFKDGNRVLDAEIVTCAVHCDSSDDKHYILTDDEIVKAGLKVQYSVDNGSTRHDYSTGIAIDSDISSVIFYLTQGNFTWDQETVPVILDGVDGKGVEFIFWLQESWREDSDNISDLSTPTILDDSTTTAFQEDNHCPYDIGKTDKWTDEPSGVGMNNRYEFYAMRKKVNGVWQPFGEVKLWNKYTIDGKSNYVLDLTNDQSFMNCDEKGTILSAYEDTTIQLFKGTEYAWELFDISIEAHNISYSYVPGTHTIKPSNLTADSATIVVTATLKTNTNIVLTTVYKVNKAYAGKTGVIYSLLPSVNVIHKYADGNFVDTSMSVQVKKTAGETTTILSTKDEITSEGLVLNYLLGNTKYPVTNPATISTRNVCGSAQYATFVLMKGGEIVDRERVNCVSDGEKGDDGQDGTFRQDIFKLATAVPPTPTAKDDAAVKAQGWAKEPLKVTPQLTYYEAECSNDGVFSNVDIDYKGGDDTFVYATVSITAGGNTMSFSNVGVRVAPNTNNAVNATITWTDGTTKLYTNAEKVVVKTMNHAKIAVVNSSSVENSVEMATAIFTPTAVSTTPYVWAVVGDSAGYNALSARITQTFRKSAAIVGNGLTKETVTIKTTHNGDCVRICVVASSEKDYDSFYVGKPDRKYKAHPSTYSLRTSGDGVVSVVDVTFRKAGTHTVELLYCKDGSRDKFGDCGYYRIVGVFQQIERKLYYSFAKAIWSKKEREWVYGYNEADNTYGNWDSPVEYNQSGKKGSNGCIQRVWQTFTEGQIYRDDTDADENEIDSSGIRYLDFMAVADNSMASGWKIYQCVMTHEGGTDGELSDINLWKEVSVNAQSAFFTYLIAKNATIQMLSSSRFVVTNPDNTIVAGMGNSDIPLWVGGSNPSSAPFHVTREGILSATGAKISGDITALKGKIGPFTISDEGLYTGTPDDWWNGVKSNFVYLNTSSLLMQQSVGYFHSGDIANIKVGFGKGSDPTTEGNQYAYCSSAMYIYRNMNSGADNMYYPAAKIISDNVINRDIALRCEGGLQVWGGVIERGYHLEISDSGGTNVIDLSFGTTILVYSSGNKRQFFLPELSEIRAQLGIKDSLQIFCTPFTVVVRKDSNKIWIATKNKSSNHIDASRSGIIVDNNGNEWNGSNIESSSGDVTKFAACYSLSTGFYYQLLARFD</sequence>
<organism evidence="1 2">
    <name type="scientific">Hoylesella timonensis</name>
    <dbReference type="NCBI Taxonomy" id="386414"/>
    <lineage>
        <taxon>Bacteria</taxon>
        <taxon>Pseudomonadati</taxon>
        <taxon>Bacteroidota</taxon>
        <taxon>Bacteroidia</taxon>
        <taxon>Bacteroidales</taxon>
        <taxon>Prevotellaceae</taxon>
        <taxon>Hoylesella</taxon>
    </lineage>
</organism>
<reference evidence="1 2" key="1">
    <citation type="submission" date="2017-03" db="EMBL/GenBank/DDBJ databases">
        <authorList>
            <person name="Afonso C.L."/>
            <person name="Miller P.J."/>
            <person name="Scott M.A."/>
            <person name="Spackman E."/>
            <person name="Goraichik I."/>
            <person name="Dimitrov K.M."/>
            <person name="Suarez D.L."/>
            <person name="Swayne D.E."/>
        </authorList>
    </citation>
    <scope>NUCLEOTIDE SEQUENCE [LARGE SCALE GENOMIC DNA]</scope>
    <source>
        <strain evidence="1 2">DNF00076</strain>
    </source>
</reference>
<evidence type="ECO:0000313" key="1">
    <source>
        <dbReference type="EMBL" id="PNP96397.1"/>
    </source>
</evidence>
<dbReference type="RefSeq" id="WP_103002350.1">
    <property type="nucleotide sequence ID" value="NZ_NBAX01000001.1"/>
</dbReference>